<accession>A0ABS7Z596</accession>
<sequence>MHRIKQLFSKHTSLSGEGEDFLKKYGKIKSYDKEEIFVQQNQNNNLFGILLDGLVGNSITNKNFDNVLTKVITPLNYFVGTKHIYSSNGAAENIHFLKKSEAFIINVVHIKEAIKFFPEFNLMYHILKQQHITICINLLHIQQLKNEQKLIYFYRYFPDLKNQLTINQICSLLGFSNTRQYYSSLEKFLRHKEL</sequence>
<proteinExistence type="predicted"/>
<dbReference type="Gene3D" id="2.60.120.10">
    <property type="entry name" value="Jelly Rolls"/>
    <property type="match status" value="1"/>
</dbReference>
<evidence type="ECO:0000313" key="1">
    <source>
        <dbReference type="EMBL" id="MCA5004060.1"/>
    </source>
</evidence>
<dbReference type="InterPro" id="IPR014710">
    <property type="entry name" value="RmlC-like_jellyroll"/>
</dbReference>
<dbReference type="EMBL" id="JADEYP010000003">
    <property type="protein sequence ID" value="MCA5004060.1"/>
    <property type="molecule type" value="Genomic_DNA"/>
</dbReference>
<dbReference type="RefSeq" id="WP_225551394.1">
    <property type="nucleotide sequence ID" value="NZ_JADEYP010000003.1"/>
</dbReference>
<dbReference type="InterPro" id="IPR018490">
    <property type="entry name" value="cNMP-bd_dom_sf"/>
</dbReference>
<comment type="caution">
    <text evidence="1">The sequence shown here is derived from an EMBL/GenBank/DDBJ whole genome shotgun (WGS) entry which is preliminary data.</text>
</comment>
<dbReference type="Proteomes" id="UP001165302">
    <property type="component" value="Unassembled WGS sequence"/>
</dbReference>
<reference evidence="1" key="1">
    <citation type="submission" date="2020-10" db="EMBL/GenBank/DDBJ databases">
        <authorList>
            <person name="Lu T."/>
            <person name="Wang Q."/>
            <person name="Han X."/>
        </authorList>
    </citation>
    <scope>NUCLEOTIDE SEQUENCE</scope>
    <source>
        <strain evidence="1">WQ 366</strain>
    </source>
</reference>
<protein>
    <recommendedName>
        <fullName evidence="3">cAMP-binding domain of CRP or a regulatory subunit of cAMP-dependent protein kinases</fullName>
    </recommendedName>
</protein>
<name>A0ABS7Z596_9SPHI</name>
<evidence type="ECO:0008006" key="3">
    <source>
        <dbReference type="Google" id="ProtNLM"/>
    </source>
</evidence>
<organism evidence="1 2">
    <name type="scientific">Sphingobacterium bovistauri</name>
    <dbReference type="NCBI Taxonomy" id="2781959"/>
    <lineage>
        <taxon>Bacteria</taxon>
        <taxon>Pseudomonadati</taxon>
        <taxon>Bacteroidota</taxon>
        <taxon>Sphingobacteriia</taxon>
        <taxon>Sphingobacteriales</taxon>
        <taxon>Sphingobacteriaceae</taxon>
        <taxon>Sphingobacterium</taxon>
    </lineage>
</organism>
<keyword evidence="2" id="KW-1185">Reference proteome</keyword>
<evidence type="ECO:0000313" key="2">
    <source>
        <dbReference type="Proteomes" id="UP001165302"/>
    </source>
</evidence>
<dbReference type="SUPFAM" id="SSF51206">
    <property type="entry name" value="cAMP-binding domain-like"/>
    <property type="match status" value="1"/>
</dbReference>
<gene>
    <name evidence="1" type="ORF">IPZ78_02700</name>
</gene>